<accession>A0A9Q1KAX2</accession>
<keyword evidence="5" id="KW-0311">Gluconate utilization</keyword>
<dbReference type="InterPro" id="IPR006183">
    <property type="entry name" value="Pgluconate_DH"/>
</dbReference>
<dbReference type="AlphaFoldDB" id="A0A9Q1KAX2"/>
<dbReference type="GO" id="GO:0004616">
    <property type="term" value="F:phosphogluconate dehydrogenase (decarboxylating) activity"/>
    <property type="evidence" value="ECO:0007669"/>
    <property type="project" value="UniProtKB-EC"/>
</dbReference>
<evidence type="ECO:0000256" key="5">
    <source>
        <dbReference type="ARBA" id="ARBA00023064"/>
    </source>
</evidence>
<dbReference type="SUPFAM" id="SSF48179">
    <property type="entry name" value="6-phosphogluconate dehydrogenase C-terminal domain-like"/>
    <property type="match status" value="1"/>
</dbReference>
<dbReference type="InterPro" id="IPR008927">
    <property type="entry name" value="6-PGluconate_DH-like_C_sf"/>
</dbReference>
<dbReference type="Pfam" id="PF00393">
    <property type="entry name" value="6PGD"/>
    <property type="match status" value="1"/>
</dbReference>
<evidence type="ECO:0000259" key="7">
    <source>
        <dbReference type="SMART" id="SM01350"/>
    </source>
</evidence>
<sequence>MVQNGIEYGDMQLIFEAYDVLKNVGDLLNEELARIFDEWNKGEVESFLIEIMVDIFKVKDDLGECELVDKILDTTGMKGTGKWTVQQAVELSAAAPTIAASLNCRHVSGLKEERESAVRAVPEAGIKEEVNSVRGGIDKKRLIDDAGQALYASKICSHAQGMNLYQSSLLG</sequence>
<evidence type="ECO:0000313" key="9">
    <source>
        <dbReference type="Proteomes" id="UP001153076"/>
    </source>
</evidence>
<evidence type="ECO:0000256" key="2">
    <source>
        <dbReference type="ARBA" id="ARBA00008419"/>
    </source>
</evidence>
<dbReference type="GO" id="GO:0006098">
    <property type="term" value="P:pentose-phosphate shunt"/>
    <property type="evidence" value="ECO:0007669"/>
    <property type="project" value="UniProtKB-KW"/>
</dbReference>
<evidence type="ECO:0000313" key="8">
    <source>
        <dbReference type="EMBL" id="KAJ8439585.1"/>
    </source>
</evidence>
<reference evidence="8" key="1">
    <citation type="submission" date="2022-04" db="EMBL/GenBank/DDBJ databases">
        <title>Carnegiea gigantea Genome sequencing and assembly v2.</title>
        <authorList>
            <person name="Copetti D."/>
            <person name="Sanderson M.J."/>
            <person name="Burquez A."/>
            <person name="Wojciechowski M.F."/>
        </authorList>
    </citation>
    <scope>NUCLEOTIDE SEQUENCE</scope>
    <source>
        <strain evidence="8">SGP5-SGP5p</strain>
        <tissue evidence="8">Aerial part</tissue>
    </source>
</reference>
<keyword evidence="9" id="KW-1185">Reference proteome</keyword>
<dbReference type="InterPro" id="IPR013328">
    <property type="entry name" value="6PGD_dom2"/>
</dbReference>
<dbReference type="EC" id="1.1.1.44" evidence="3"/>
<organism evidence="8 9">
    <name type="scientific">Carnegiea gigantea</name>
    <dbReference type="NCBI Taxonomy" id="171969"/>
    <lineage>
        <taxon>Eukaryota</taxon>
        <taxon>Viridiplantae</taxon>
        <taxon>Streptophyta</taxon>
        <taxon>Embryophyta</taxon>
        <taxon>Tracheophyta</taxon>
        <taxon>Spermatophyta</taxon>
        <taxon>Magnoliopsida</taxon>
        <taxon>eudicotyledons</taxon>
        <taxon>Gunneridae</taxon>
        <taxon>Pentapetalae</taxon>
        <taxon>Caryophyllales</taxon>
        <taxon>Cactineae</taxon>
        <taxon>Cactaceae</taxon>
        <taxon>Cactoideae</taxon>
        <taxon>Echinocereeae</taxon>
        <taxon>Carnegiea</taxon>
    </lineage>
</organism>
<gene>
    <name evidence="8" type="ORF">Cgig2_024172</name>
</gene>
<proteinExistence type="inferred from homology"/>
<evidence type="ECO:0000256" key="1">
    <source>
        <dbReference type="ARBA" id="ARBA00004874"/>
    </source>
</evidence>
<name>A0A9Q1KAX2_9CARY</name>
<evidence type="ECO:0000256" key="4">
    <source>
        <dbReference type="ARBA" id="ARBA00023002"/>
    </source>
</evidence>
<dbReference type="InterPro" id="IPR006114">
    <property type="entry name" value="6PGDH_C"/>
</dbReference>
<dbReference type="OrthoDB" id="1741079at2759"/>
<dbReference type="GO" id="GO:0019521">
    <property type="term" value="P:D-gluconate metabolic process"/>
    <property type="evidence" value="ECO:0007669"/>
    <property type="project" value="UniProtKB-KW"/>
</dbReference>
<dbReference type="EMBL" id="JAKOGI010000216">
    <property type="protein sequence ID" value="KAJ8439585.1"/>
    <property type="molecule type" value="Genomic_DNA"/>
</dbReference>
<comment type="caution">
    <text evidence="8">The sequence shown here is derived from an EMBL/GenBank/DDBJ whole genome shotgun (WGS) entry which is preliminary data.</text>
</comment>
<dbReference type="PANTHER" id="PTHR11811">
    <property type="entry name" value="6-PHOSPHOGLUCONATE DEHYDROGENASE"/>
    <property type="match status" value="1"/>
</dbReference>
<keyword evidence="6" id="KW-0570">Pentose shunt</keyword>
<comment type="similarity">
    <text evidence="2">Belongs to the 6-phosphogluconate dehydrogenase family.</text>
</comment>
<evidence type="ECO:0000256" key="6">
    <source>
        <dbReference type="ARBA" id="ARBA00023126"/>
    </source>
</evidence>
<dbReference type="SMART" id="SM01350">
    <property type="entry name" value="6PGD"/>
    <property type="match status" value="1"/>
</dbReference>
<keyword evidence="4" id="KW-0560">Oxidoreductase</keyword>
<comment type="pathway">
    <text evidence="1">Carbohydrate degradation; pentose phosphate pathway; D-ribulose 5-phosphate from D-glucose 6-phosphate (oxidative stage): step 3/3.</text>
</comment>
<evidence type="ECO:0000256" key="3">
    <source>
        <dbReference type="ARBA" id="ARBA00013011"/>
    </source>
</evidence>
<dbReference type="Gene3D" id="1.10.1040.10">
    <property type="entry name" value="N-(1-d-carboxylethyl)-l-norvaline Dehydrogenase, domain 2"/>
    <property type="match status" value="1"/>
</dbReference>
<dbReference type="Proteomes" id="UP001153076">
    <property type="component" value="Unassembled WGS sequence"/>
</dbReference>
<feature type="domain" description="6-phosphogluconate dehydrogenase C-terminal" evidence="7">
    <location>
        <begin position="1"/>
        <end position="171"/>
    </location>
</feature>
<protein>
    <recommendedName>
        <fullName evidence="3">phosphogluconate dehydrogenase (NADP(+)-dependent, decarboxylating)</fullName>
        <ecNumber evidence="3">1.1.1.44</ecNumber>
    </recommendedName>
</protein>